<organism evidence="1 2">
    <name type="scientific">Catharanthus roseus</name>
    <name type="common">Madagascar periwinkle</name>
    <name type="synonym">Vinca rosea</name>
    <dbReference type="NCBI Taxonomy" id="4058"/>
    <lineage>
        <taxon>Eukaryota</taxon>
        <taxon>Viridiplantae</taxon>
        <taxon>Streptophyta</taxon>
        <taxon>Embryophyta</taxon>
        <taxon>Tracheophyta</taxon>
        <taxon>Spermatophyta</taxon>
        <taxon>Magnoliopsida</taxon>
        <taxon>eudicotyledons</taxon>
        <taxon>Gunneridae</taxon>
        <taxon>Pentapetalae</taxon>
        <taxon>asterids</taxon>
        <taxon>lamiids</taxon>
        <taxon>Gentianales</taxon>
        <taxon>Apocynaceae</taxon>
        <taxon>Rauvolfioideae</taxon>
        <taxon>Vinceae</taxon>
        <taxon>Catharanthinae</taxon>
        <taxon>Catharanthus</taxon>
    </lineage>
</organism>
<dbReference type="EMBL" id="CM044702">
    <property type="protein sequence ID" value="KAI5678925.1"/>
    <property type="molecule type" value="Genomic_DNA"/>
</dbReference>
<gene>
    <name evidence="1" type="ORF">M9H77_09875</name>
</gene>
<name>A0ACC0C200_CATRO</name>
<reference evidence="2" key="1">
    <citation type="journal article" date="2023" name="Nat. Plants">
        <title>Single-cell RNA sequencing provides a high-resolution roadmap for understanding the multicellular compartmentation of specialized metabolism.</title>
        <authorList>
            <person name="Sun S."/>
            <person name="Shen X."/>
            <person name="Li Y."/>
            <person name="Li Y."/>
            <person name="Wang S."/>
            <person name="Li R."/>
            <person name="Zhang H."/>
            <person name="Shen G."/>
            <person name="Guo B."/>
            <person name="Wei J."/>
            <person name="Xu J."/>
            <person name="St-Pierre B."/>
            <person name="Chen S."/>
            <person name="Sun C."/>
        </authorList>
    </citation>
    <scope>NUCLEOTIDE SEQUENCE [LARGE SCALE GENOMIC DNA]</scope>
</reference>
<protein>
    <submittedName>
        <fullName evidence="1">Uncharacterized protein</fullName>
    </submittedName>
</protein>
<accession>A0ACC0C200</accession>
<comment type="caution">
    <text evidence="1">The sequence shown here is derived from an EMBL/GenBank/DDBJ whole genome shotgun (WGS) entry which is preliminary data.</text>
</comment>
<evidence type="ECO:0000313" key="1">
    <source>
        <dbReference type="EMBL" id="KAI5678925.1"/>
    </source>
</evidence>
<sequence>MSPGHLLYITRRIRPIFLPPLWTRNARSATTQIMPSASTTPPSEPTPPPPTAMIYDRLAEKVKSKLKHLENPDPKFLRYASPHPIVTDYSPILRSPETKVTTLPNGLRVATESNLASKTAAIAVWVDAGSRYEADEAQGVAHLLERMIFKGTEKRDEKKLGEEVENIGGVINACSTREKTEYSMKVMMNNSDNAIDILGDALQNSVFDEKKLEHEKGLILQEIGKGGRKDKDVIFDHLHATAFQYTSLGRSVTGSVDNIMKITKAQIQDYLSNNYATHRMVISAAGAVKHEDIVEQVKKHFTKLSSNPETASQLVANRPAVFTGSEIRMIDDNLPVAQFAVAFEGASWTDPDSIALMVMKVMLGSWSKKEGGGKHVGSELVQRVAINKIAESMGTFNLNYKDTGLFGVYAESKPDCLDDLAFAIMYEMSKFCYRVSEADVIRARNQLKYLLLHRINGNDSIAEDIGFQLITYGRRMPIAELFARIDSVDVKTVKRVANRFIFDKDIAISAKGPIQGLPDYNWFRRRTYWLRY</sequence>
<dbReference type="Proteomes" id="UP001060085">
    <property type="component" value="Linkage Group LG02"/>
</dbReference>
<evidence type="ECO:0000313" key="2">
    <source>
        <dbReference type="Proteomes" id="UP001060085"/>
    </source>
</evidence>
<proteinExistence type="predicted"/>
<keyword evidence="2" id="KW-1185">Reference proteome</keyword>